<evidence type="ECO:0000313" key="2">
    <source>
        <dbReference type="Proteomes" id="UP000224460"/>
    </source>
</evidence>
<evidence type="ECO:0000313" key="1">
    <source>
        <dbReference type="EMBL" id="PHV71408.1"/>
    </source>
</evidence>
<sequence>MKVFVYSYRDFDEEIFFQKYAKEYGIELGISREAPTLENAHLAEGYPYISIITTPIDGALIDKFYELGVKMISTRTIGYDHVNIKRAKEVGMHISNVTYSPHGVADYTIMLMLMAIRKMKRIMERAMINDFSLKGIQGRELSQFTVGILGTGKIGTKVLQYLSGFGCKLYAYDAYPNDEAKKYADYVDLETLYKECDLLSLHMDLNKDNYHLINKESLAKMKDQVVIINTARGALIDSTALIEALENGKIGAVGLDVIENEFNLYYYDLKDNRVENRELFILRGFPNVVVTPHMAFYTDQAISDMVLHSLQSCYYMEQGKENPWQVV</sequence>
<gene>
    <name evidence="1" type="ORF">CS063_05000</name>
</gene>
<accession>A0AC61DF06</accession>
<name>A0AC61DF06_9FIRM</name>
<dbReference type="Proteomes" id="UP000224460">
    <property type="component" value="Unassembled WGS sequence"/>
</dbReference>
<organism evidence="1 2">
    <name type="scientific">Sporanaerobium hydrogeniformans</name>
    <dbReference type="NCBI Taxonomy" id="3072179"/>
    <lineage>
        <taxon>Bacteria</taxon>
        <taxon>Bacillati</taxon>
        <taxon>Bacillota</taxon>
        <taxon>Clostridia</taxon>
        <taxon>Lachnospirales</taxon>
        <taxon>Lachnospiraceae</taxon>
        <taxon>Sporanaerobium</taxon>
    </lineage>
</organism>
<comment type="caution">
    <text evidence="1">The sequence shown here is derived from an EMBL/GenBank/DDBJ whole genome shotgun (WGS) entry which is preliminary data.</text>
</comment>
<reference evidence="1" key="1">
    <citation type="submission" date="2017-10" db="EMBL/GenBank/DDBJ databases">
        <title>Genome sequence of cellulolytic Lachnospiraceae bacterium XHS1971 isolated from hotspring sediment.</title>
        <authorList>
            <person name="Vasudevan G."/>
            <person name="Joshi A.J."/>
            <person name="Hivarkar S."/>
            <person name="Lanjekar V.B."/>
            <person name="Dhakephalkar P.K."/>
            <person name="Dagar S."/>
        </authorList>
    </citation>
    <scope>NUCLEOTIDE SEQUENCE</scope>
    <source>
        <strain evidence="1">XHS1971</strain>
    </source>
</reference>
<dbReference type="EMBL" id="PEDL01000003">
    <property type="protein sequence ID" value="PHV71408.1"/>
    <property type="molecule type" value="Genomic_DNA"/>
</dbReference>
<protein>
    <submittedName>
        <fullName evidence="1">Lactate dehydrogenase</fullName>
    </submittedName>
</protein>
<keyword evidence="2" id="KW-1185">Reference proteome</keyword>
<proteinExistence type="predicted"/>